<dbReference type="PANTHER" id="PTHR35562:SF2">
    <property type="entry name" value="DNA ENDONUCLEASE SMRA-RELATED"/>
    <property type="match status" value="1"/>
</dbReference>
<dbReference type="InterPro" id="IPR036063">
    <property type="entry name" value="Smr_dom_sf"/>
</dbReference>
<accession>A0A1L8CM98</accession>
<dbReference type="SUPFAM" id="SSF160443">
    <property type="entry name" value="SMR domain-like"/>
    <property type="match status" value="1"/>
</dbReference>
<name>A0A1L8CM98_9PROT</name>
<dbReference type="EMBL" id="BDFD01000007">
    <property type="protein sequence ID" value="GAV20050.1"/>
    <property type="molecule type" value="Genomic_DNA"/>
</dbReference>
<reference evidence="3 4" key="1">
    <citation type="journal article" date="2017" name="Arch. Microbiol.">
        <title>Mariprofundus micogutta sp. nov., a novel iron-oxidizing zetaproteobacterium isolated from a deep-sea hydrothermal field at the Bayonnaise knoll of the Izu-Ogasawara arc, and a description of Mariprofundales ord. nov. and Zetaproteobacteria classis nov.</title>
        <authorList>
            <person name="Makita H."/>
            <person name="Tanaka E."/>
            <person name="Mitsunobu S."/>
            <person name="Miyazaki M."/>
            <person name="Nunoura T."/>
            <person name="Uematsu K."/>
            <person name="Takaki Y."/>
            <person name="Nishi S."/>
            <person name="Shimamura S."/>
            <person name="Takai K."/>
        </authorList>
    </citation>
    <scope>NUCLEOTIDE SEQUENCE [LARGE SCALE GENOMIC DNA]</scope>
    <source>
        <strain evidence="3 4">ET2</strain>
    </source>
</reference>
<protein>
    <recommendedName>
        <fullName evidence="2">Smr domain-containing protein</fullName>
    </recommendedName>
</protein>
<dbReference type="RefSeq" id="WP_227819369.1">
    <property type="nucleotide sequence ID" value="NZ_BDFD01000007.1"/>
</dbReference>
<dbReference type="STRING" id="1921010.MMIC_P1011"/>
<feature type="domain" description="Smr" evidence="2">
    <location>
        <begin position="89"/>
        <end position="170"/>
    </location>
</feature>
<dbReference type="Pfam" id="PF01713">
    <property type="entry name" value="Smr"/>
    <property type="match status" value="1"/>
</dbReference>
<dbReference type="Gene3D" id="3.30.1370.110">
    <property type="match status" value="1"/>
</dbReference>
<gene>
    <name evidence="3" type="ORF">MMIC_P1011</name>
</gene>
<organism evidence="3 4">
    <name type="scientific">Mariprofundus micogutta</name>
    <dbReference type="NCBI Taxonomy" id="1921010"/>
    <lineage>
        <taxon>Bacteria</taxon>
        <taxon>Pseudomonadati</taxon>
        <taxon>Pseudomonadota</taxon>
        <taxon>Candidatius Mariprofundia</taxon>
        <taxon>Mariprofundales</taxon>
        <taxon>Mariprofundaceae</taxon>
        <taxon>Mariprofundus</taxon>
    </lineage>
</organism>
<feature type="region of interest" description="Disordered" evidence="1">
    <location>
        <begin position="1"/>
        <end position="38"/>
    </location>
</feature>
<dbReference type="PROSITE" id="PS50828">
    <property type="entry name" value="SMR"/>
    <property type="match status" value="1"/>
</dbReference>
<dbReference type="AlphaFoldDB" id="A0A1L8CM98"/>
<evidence type="ECO:0000313" key="3">
    <source>
        <dbReference type="EMBL" id="GAV20050.1"/>
    </source>
</evidence>
<dbReference type="Proteomes" id="UP000231632">
    <property type="component" value="Unassembled WGS sequence"/>
</dbReference>
<evidence type="ECO:0000313" key="4">
    <source>
        <dbReference type="Proteomes" id="UP000231632"/>
    </source>
</evidence>
<comment type="caution">
    <text evidence="3">The sequence shown here is derived from an EMBL/GenBank/DDBJ whole genome shotgun (WGS) entry which is preliminary data.</text>
</comment>
<proteinExistence type="predicted"/>
<sequence length="173" mass="19190">MDEDKLFADAMTLVKPIGPTSKKQPPQKQQPKRVPRYAVKHPRLVNERDQSPQASAHVTDDPWVLRADGISRERLKQLAAGNPAVSLTLDLHGLTRNEALDLLDNEFLQAISRKQRVIAIIHGRGLHSQGKPVLKDAVYQWLRDGSMARFVLAVMPQPGSGGGACLVLLRRKV</sequence>
<dbReference type="PANTHER" id="PTHR35562">
    <property type="entry name" value="DNA ENDONUCLEASE SMRA-RELATED"/>
    <property type="match status" value="1"/>
</dbReference>
<keyword evidence="4" id="KW-1185">Reference proteome</keyword>
<evidence type="ECO:0000256" key="1">
    <source>
        <dbReference type="SAM" id="MobiDB-lite"/>
    </source>
</evidence>
<evidence type="ECO:0000259" key="2">
    <source>
        <dbReference type="PROSITE" id="PS50828"/>
    </source>
</evidence>
<dbReference type="InterPro" id="IPR002625">
    <property type="entry name" value="Smr_dom"/>
</dbReference>
<dbReference type="SMART" id="SM00463">
    <property type="entry name" value="SMR"/>
    <property type="match status" value="1"/>
</dbReference>